<feature type="transmembrane region" description="Helical" evidence="1">
    <location>
        <begin position="211"/>
        <end position="230"/>
    </location>
</feature>
<keyword evidence="1" id="KW-0472">Membrane</keyword>
<dbReference type="PANTHER" id="PTHR44757:SF2">
    <property type="entry name" value="BIOFILM ARCHITECTURE MAINTENANCE PROTEIN MBAA"/>
    <property type="match status" value="1"/>
</dbReference>
<feature type="transmembrane region" description="Helical" evidence="1">
    <location>
        <begin position="148"/>
        <end position="170"/>
    </location>
</feature>
<dbReference type="InterPro" id="IPR029787">
    <property type="entry name" value="Nucleotide_cyclase"/>
</dbReference>
<dbReference type="Proteomes" id="UP001240236">
    <property type="component" value="Unassembled WGS sequence"/>
</dbReference>
<evidence type="ECO:0000313" key="5">
    <source>
        <dbReference type="Proteomes" id="UP001240236"/>
    </source>
</evidence>
<evidence type="ECO:0000256" key="1">
    <source>
        <dbReference type="SAM" id="Phobius"/>
    </source>
</evidence>
<dbReference type="RefSeq" id="WP_307236423.1">
    <property type="nucleotide sequence ID" value="NZ_JAUSUZ010000001.1"/>
</dbReference>
<protein>
    <submittedName>
        <fullName evidence="4">Diguanylate cyclase (GGDEF)-like protein</fullName>
    </submittedName>
</protein>
<dbReference type="InterPro" id="IPR000160">
    <property type="entry name" value="GGDEF_dom"/>
</dbReference>
<dbReference type="NCBIfam" id="TIGR00254">
    <property type="entry name" value="GGDEF"/>
    <property type="match status" value="1"/>
</dbReference>
<dbReference type="AlphaFoldDB" id="A0AAE3VXC5"/>
<keyword evidence="1" id="KW-0812">Transmembrane</keyword>
<dbReference type="InterPro" id="IPR043128">
    <property type="entry name" value="Rev_trsase/Diguanyl_cyclase"/>
</dbReference>
<dbReference type="SUPFAM" id="SSF141868">
    <property type="entry name" value="EAL domain-like"/>
    <property type="match status" value="1"/>
</dbReference>
<dbReference type="InterPro" id="IPR001633">
    <property type="entry name" value="EAL_dom"/>
</dbReference>
<dbReference type="Gene3D" id="3.20.20.450">
    <property type="entry name" value="EAL domain"/>
    <property type="match status" value="1"/>
</dbReference>
<comment type="caution">
    <text evidence="4">The sequence shown here is derived from an EMBL/GenBank/DDBJ whole genome shotgun (WGS) entry which is preliminary data.</text>
</comment>
<dbReference type="Gene3D" id="3.30.70.270">
    <property type="match status" value="1"/>
</dbReference>
<organism evidence="4 5">
    <name type="scientific">Catenuloplanes indicus</name>
    <dbReference type="NCBI Taxonomy" id="137267"/>
    <lineage>
        <taxon>Bacteria</taxon>
        <taxon>Bacillati</taxon>
        <taxon>Actinomycetota</taxon>
        <taxon>Actinomycetes</taxon>
        <taxon>Micromonosporales</taxon>
        <taxon>Micromonosporaceae</taxon>
        <taxon>Catenuloplanes</taxon>
    </lineage>
</organism>
<dbReference type="Pfam" id="PF00990">
    <property type="entry name" value="GGDEF"/>
    <property type="match status" value="1"/>
</dbReference>
<name>A0AAE3VXC5_9ACTN</name>
<accession>A0AAE3VXC5</accession>
<proteinExistence type="predicted"/>
<feature type="transmembrane region" description="Helical" evidence="1">
    <location>
        <begin position="90"/>
        <end position="108"/>
    </location>
</feature>
<feature type="transmembrane region" description="Helical" evidence="1">
    <location>
        <begin position="176"/>
        <end position="199"/>
    </location>
</feature>
<dbReference type="InterPro" id="IPR035919">
    <property type="entry name" value="EAL_sf"/>
</dbReference>
<dbReference type="EMBL" id="JAUSUZ010000001">
    <property type="protein sequence ID" value="MDQ0364765.1"/>
    <property type="molecule type" value="Genomic_DNA"/>
</dbReference>
<dbReference type="SMART" id="SM00052">
    <property type="entry name" value="EAL"/>
    <property type="match status" value="1"/>
</dbReference>
<evidence type="ECO:0000313" key="4">
    <source>
        <dbReference type="EMBL" id="MDQ0364765.1"/>
    </source>
</evidence>
<dbReference type="CDD" id="cd01949">
    <property type="entry name" value="GGDEF"/>
    <property type="match status" value="1"/>
</dbReference>
<dbReference type="PROSITE" id="PS50883">
    <property type="entry name" value="EAL"/>
    <property type="match status" value="1"/>
</dbReference>
<dbReference type="SMART" id="SM00267">
    <property type="entry name" value="GGDEF"/>
    <property type="match status" value="1"/>
</dbReference>
<dbReference type="SUPFAM" id="SSF55073">
    <property type="entry name" value="Nucleotide cyclase"/>
    <property type="match status" value="1"/>
</dbReference>
<dbReference type="PROSITE" id="PS50887">
    <property type="entry name" value="GGDEF"/>
    <property type="match status" value="1"/>
</dbReference>
<feature type="domain" description="EAL" evidence="2">
    <location>
        <begin position="471"/>
        <end position="714"/>
    </location>
</feature>
<gene>
    <name evidence="4" type="ORF">J2S42_001434</name>
</gene>
<reference evidence="4 5" key="1">
    <citation type="submission" date="2023-07" db="EMBL/GenBank/DDBJ databases">
        <title>Sequencing the genomes of 1000 actinobacteria strains.</title>
        <authorList>
            <person name="Klenk H.-P."/>
        </authorList>
    </citation>
    <scope>NUCLEOTIDE SEQUENCE [LARGE SCALE GENOMIC DNA]</scope>
    <source>
        <strain evidence="4 5">DSM 44709</strain>
    </source>
</reference>
<feature type="transmembrane region" description="Helical" evidence="1">
    <location>
        <begin position="53"/>
        <end position="78"/>
    </location>
</feature>
<feature type="transmembrane region" description="Helical" evidence="1">
    <location>
        <begin position="280"/>
        <end position="298"/>
    </location>
</feature>
<feature type="domain" description="GGDEF" evidence="3">
    <location>
        <begin position="331"/>
        <end position="462"/>
    </location>
</feature>
<feature type="transmembrane region" description="Helical" evidence="1">
    <location>
        <begin position="250"/>
        <end position="268"/>
    </location>
</feature>
<dbReference type="CDD" id="cd01948">
    <property type="entry name" value="EAL"/>
    <property type="match status" value="1"/>
</dbReference>
<evidence type="ECO:0000259" key="3">
    <source>
        <dbReference type="PROSITE" id="PS50887"/>
    </source>
</evidence>
<evidence type="ECO:0000259" key="2">
    <source>
        <dbReference type="PROSITE" id="PS50883"/>
    </source>
</evidence>
<dbReference type="InterPro" id="IPR052155">
    <property type="entry name" value="Biofilm_reg_signaling"/>
</dbReference>
<keyword evidence="5" id="KW-1185">Reference proteome</keyword>
<feature type="transmembrane region" description="Helical" evidence="1">
    <location>
        <begin position="114"/>
        <end position="136"/>
    </location>
</feature>
<keyword evidence="1" id="KW-1133">Transmembrane helix</keyword>
<dbReference type="PANTHER" id="PTHR44757">
    <property type="entry name" value="DIGUANYLATE CYCLASE DGCP"/>
    <property type="match status" value="1"/>
</dbReference>
<sequence>MSNARWALLAGLLLVAVAPWLPASGQEVTYAVLASVASGTAFRRARRDRARPAAWWLLGAGTAIGAACGAARAFAFLIGAEPAGKSVLDAAYFGMYGLVGAALLTLAAGRGPRLAGVVEAGVVVCTAALLGWFVLYDPLIHEAGNWDGMRAVVAYPLLDLVLIFSVVRLVTVVGRITATHVFLLVAIVAATVADSAYFISVYHGGAWHDPAISAAGWSLFHLMLGTAAGYPAPPDTGQGRIAPGRGVGGLYATLVVISPAVTAVAFLLDMSERQFDTIDVVLPMTITSVVGALLVLRLNHTQHRMTRLALHDQLTGLPNRVQLELWLARTRRGSLLVLDLDDFKHVNDSLGHAAGDALLVTLAGRLRAVVDGRGQLARLGGDEFAILADAAESDPAAGGTGLADRVRDAVREPVDVAGHPLHLTASVGVRRLDRSAGALGDADLALYAAKAAGKDRAVVYEAALRETRLRRLAVVERLRTALVTDEITVHYQPIVTLRTGCVDAVEALVRWQSTPPDAFIPAAEDSGLIVPLGDRVLRAACRAAAPWHDRHGTSVTVNVSPRQLREPDFAVMVRRALLDSGLPATALILEITEGVLVGSALAIAHLHELRQDGVRVAVDDFGTGYSSLAYLRDLPIDILKIDRSFLRSGPASRPMVRSVVDLAHGLGLVTVTEGVETAAQAAMLVELGCDKGQGWHFGRPSPAGQMSALLENRTGAWLTDRETP</sequence>
<dbReference type="Pfam" id="PF00563">
    <property type="entry name" value="EAL"/>
    <property type="match status" value="1"/>
</dbReference>